<dbReference type="SUPFAM" id="SSF56672">
    <property type="entry name" value="DNA/RNA polymerases"/>
    <property type="match status" value="1"/>
</dbReference>
<comment type="catalytic activity">
    <reaction evidence="7 8">
        <text>DNA(n) + a 2'-deoxyribonucleoside 5'-triphosphate = DNA(n+1) + diphosphate</text>
        <dbReference type="Rhea" id="RHEA:22508"/>
        <dbReference type="Rhea" id="RHEA-COMP:17339"/>
        <dbReference type="Rhea" id="RHEA-COMP:17340"/>
        <dbReference type="ChEBI" id="CHEBI:33019"/>
        <dbReference type="ChEBI" id="CHEBI:61560"/>
        <dbReference type="ChEBI" id="CHEBI:173112"/>
        <dbReference type="EC" id="2.7.7.7"/>
    </reaction>
</comment>
<dbReference type="GO" id="GO:0008296">
    <property type="term" value="F:3'-5'-DNA exonuclease activity"/>
    <property type="evidence" value="ECO:0007669"/>
    <property type="project" value="TreeGrafter"/>
</dbReference>
<evidence type="ECO:0000256" key="2">
    <source>
        <dbReference type="ARBA" id="ARBA00022679"/>
    </source>
</evidence>
<dbReference type="PANTHER" id="PTHR10322:SF23">
    <property type="entry name" value="DNA POLYMERASE DELTA CATALYTIC SUBUNIT"/>
    <property type="match status" value="1"/>
</dbReference>
<comment type="similarity">
    <text evidence="1 8">Belongs to the DNA polymerase type-B family.</text>
</comment>
<dbReference type="GO" id="GO:0006287">
    <property type="term" value="P:base-excision repair, gap-filling"/>
    <property type="evidence" value="ECO:0007669"/>
    <property type="project" value="TreeGrafter"/>
</dbReference>
<dbReference type="GO" id="GO:0045004">
    <property type="term" value="P:DNA replication proofreading"/>
    <property type="evidence" value="ECO:0007669"/>
    <property type="project" value="TreeGrafter"/>
</dbReference>
<dbReference type="Gene3D" id="3.30.420.10">
    <property type="entry name" value="Ribonuclease H-like superfamily/Ribonuclease H"/>
    <property type="match status" value="2"/>
</dbReference>
<dbReference type="Gene3D" id="3.90.1600.10">
    <property type="entry name" value="Palm domain of DNA polymerase"/>
    <property type="match status" value="2"/>
</dbReference>
<dbReference type="PROSITE" id="PS00116">
    <property type="entry name" value="DNA_POLYMERASE_B"/>
    <property type="match status" value="1"/>
</dbReference>
<dbReference type="PRINTS" id="PR00106">
    <property type="entry name" value="DNAPOLB"/>
</dbReference>
<dbReference type="PANTHER" id="PTHR10322">
    <property type="entry name" value="DNA POLYMERASE CATALYTIC SUBUNIT"/>
    <property type="match status" value="1"/>
</dbReference>
<feature type="domain" description="DNA-directed DNA polymerase family B multifunctional" evidence="9">
    <location>
        <begin position="924"/>
        <end position="1185"/>
    </location>
</feature>
<dbReference type="InterPro" id="IPR012337">
    <property type="entry name" value="RNaseH-like_sf"/>
</dbReference>
<reference evidence="11" key="1">
    <citation type="journal article" date="2019" name="MBio">
        <title>Virus Genomes from Deep Sea Sediments Expand the Ocean Megavirome and Support Independent Origins of Viral Gigantism.</title>
        <authorList>
            <person name="Backstrom D."/>
            <person name="Yutin N."/>
            <person name="Jorgensen S.L."/>
            <person name="Dharamshi J."/>
            <person name="Homa F."/>
            <person name="Zaremba-Niedwiedzka K."/>
            <person name="Spang A."/>
            <person name="Wolf Y.I."/>
            <person name="Koonin E.V."/>
            <person name="Ettema T.J."/>
        </authorList>
    </citation>
    <scope>NUCLEOTIDE SEQUENCE</scope>
</reference>
<proteinExistence type="inferred from homology"/>
<evidence type="ECO:0000259" key="9">
    <source>
        <dbReference type="Pfam" id="PF00136"/>
    </source>
</evidence>
<organism evidence="11">
    <name type="scientific">Mimivirus LCMiAC01</name>
    <dbReference type="NCBI Taxonomy" id="2506608"/>
    <lineage>
        <taxon>Viruses</taxon>
        <taxon>Varidnaviria</taxon>
        <taxon>Bamfordvirae</taxon>
        <taxon>Nucleocytoviricota</taxon>
        <taxon>Megaviricetes</taxon>
        <taxon>Imitervirales</taxon>
        <taxon>Mimiviridae</taxon>
        <taxon>Klosneuvirinae</taxon>
    </lineage>
</organism>
<keyword evidence="6 8" id="KW-0238">DNA-binding</keyword>
<evidence type="ECO:0000256" key="1">
    <source>
        <dbReference type="ARBA" id="ARBA00005755"/>
    </source>
</evidence>
<accession>A0A481Z0M3</accession>
<evidence type="ECO:0000256" key="6">
    <source>
        <dbReference type="ARBA" id="ARBA00023125"/>
    </source>
</evidence>
<keyword evidence="8" id="KW-0235">DNA replication</keyword>
<evidence type="ECO:0000256" key="5">
    <source>
        <dbReference type="ARBA" id="ARBA00023109"/>
    </source>
</evidence>
<dbReference type="InterPro" id="IPR036397">
    <property type="entry name" value="RNaseH_sf"/>
</dbReference>
<dbReference type="GO" id="GO:0003677">
    <property type="term" value="F:DNA binding"/>
    <property type="evidence" value="ECO:0007669"/>
    <property type="project" value="UniProtKB-KW"/>
</dbReference>
<name>A0A481Z0M3_9VIRU</name>
<evidence type="ECO:0000256" key="4">
    <source>
        <dbReference type="ARBA" id="ARBA00022932"/>
    </source>
</evidence>
<evidence type="ECO:0000256" key="8">
    <source>
        <dbReference type="RuleBase" id="RU000442"/>
    </source>
</evidence>
<gene>
    <name evidence="11" type="ORF">LCMiAC01_02950</name>
</gene>
<keyword evidence="2 8" id="KW-0808">Transferase</keyword>
<feature type="domain" description="DNA-directed DNA polymerase family B exonuclease" evidence="10">
    <location>
        <begin position="160"/>
        <end position="396"/>
    </location>
</feature>
<dbReference type="SUPFAM" id="SSF53098">
    <property type="entry name" value="Ribonuclease H-like"/>
    <property type="match status" value="1"/>
</dbReference>
<dbReference type="InterPro" id="IPR023211">
    <property type="entry name" value="DNA_pol_palm_dom_sf"/>
</dbReference>
<keyword evidence="3 8" id="KW-0548">Nucleotidyltransferase</keyword>
<evidence type="ECO:0000259" key="10">
    <source>
        <dbReference type="Pfam" id="PF03104"/>
    </source>
</evidence>
<dbReference type="EC" id="2.7.7.7" evidence="8"/>
<dbReference type="InterPro" id="IPR042087">
    <property type="entry name" value="DNA_pol_B_thumb"/>
</dbReference>
<sequence length="1273" mass="148564">MGKDKKSASRKKVKQNNNKTDIVFQIIDWNHFDEEVDGDDGESMSKFAVRLYGTTKDKKKIYVKVENFTPYFYIKIPKNWRKNKINIFINEIKRRVYYEYRDSLIKYDSVDKHDFYGFTNYKLFNFIRLIFCSYGGFLAYRRVLYKKIFNRSLAYKPTYYKMYEPNIEPMLRFMHIRNLEACGWVRLPKGTYHHFSSNDKPSYNDINVFTNWTNLERVDNEEIAPFVIASYDIECTSGDGSFPQPRRDEDKVIQIGTTFNVYGNSECFYKHIITLNTCDPIDGVDVESYKTEREVLIAWTKLIRRMRPDIITGYNIFGFDYRYLEARSRKLGCASRFSKFGKLRNSHCKFREKELSSSALGNNKLSYYEMNGIVQVDLMKVIQRDFKLSSYKLDNVASVFIRNSVKKMKMRKKKKKTIITTGSTAGITVGRYVKILYNDGLSDNAYGKGYTKYKVINITNDTITIKGLLNSDIVMNNGSIISLEDILDNANSKYDKYKVYWCQAKDDVKPADIFRMQKGTSADRAVIASYCVQDCVICNIIMEKLQVITNNIKMANVSNVPLSYIFLRGQGVKILSLVAKKCRERNHLIPYIRRKYKPKQVKQNVDSDEYVDVDEVHFGNLLLNCKELGIIPTKKKKKKEKKIIIKNDEEEYDGYEGATVFRPQRKVHFNPIAVLDYGSLYPSSMIHRNISHECIVLYPEYENVPGYRYYDITFYNSDGTTTTRMYAKKLDGTMGIVPEILKDLLKTRSATKKAMAKETDPFKKKMLNGKQLALKITANSLYGQTGARTSAIYLRDIAASTTATGREMLHCARIFAEEIFPLIVLCVIEHKYGLFKKRLRMLFNKEIDKLLGKKTIARLKKAHYKDNNDPNDMSYLNKPTDYYYLRIFQERYTDLTDKDFENEKLNHKNIKDFMKYLYRKIRKALGDKTIDPECVYGDTDSIFVDLRLRNTEGILITGRDARTIAIKLSVLSGDLINFLLPSPQKLNYEKVLHPLIQLSKKRYVGNYYEYDPDHYFLKCMGIVLKRRDNAQIVKIVIGGIVREILENRSGKRAVEFTKQVLKDILSGKYPIDKFIITKTLRGNGLTKEECIEERMKSREERTYANRKSLAHVALADKMADRDPGNKPQSNDRIPFVYIETNKKKCLQGDRVENPNYVIEHGLKIDFLFYITNQIMKPAVQFLEKIVENAQKIFNTFITRELNRRKGKRPINYYFKPRDKSDDVCENAESSLSGIAQILMNNMKKKKRRKTKKKKKIIDQRKSKEISSSFQLML</sequence>
<dbReference type="GO" id="GO:0006297">
    <property type="term" value="P:nucleotide-excision repair, DNA gap filling"/>
    <property type="evidence" value="ECO:0007669"/>
    <property type="project" value="TreeGrafter"/>
</dbReference>
<evidence type="ECO:0000313" key="11">
    <source>
        <dbReference type="EMBL" id="QBK88617.1"/>
    </source>
</evidence>
<dbReference type="Pfam" id="PF00136">
    <property type="entry name" value="DNA_pol_B"/>
    <property type="match status" value="2"/>
</dbReference>
<dbReference type="InterPro" id="IPR006172">
    <property type="entry name" value="DNA-dir_DNA_pol_B"/>
</dbReference>
<dbReference type="GO" id="GO:0000166">
    <property type="term" value="F:nucleotide binding"/>
    <property type="evidence" value="ECO:0007669"/>
    <property type="project" value="InterPro"/>
</dbReference>
<dbReference type="GO" id="GO:0039693">
    <property type="term" value="P:viral DNA genome replication"/>
    <property type="evidence" value="ECO:0007669"/>
    <property type="project" value="UniProtKB-KW"/>
</dbReference>
<dbReference type="EMBL" id="MK500393">
    <property type="protein sequence ID" value="QBK88617.1"/>
    <property type="molecule type" value="Genomic_DNA"/>
</dbReference>
<dbReference type="Gene3D" id="2.40.50.730">
    <property type="match status" value="1"/>
</dbReference>
<dbReference type="GO" id="GO:0003887">
    <property type="term" value="F:DNA-directed DNA polymerase activity"/>
    <property type="evidence" value="ECO:0007669"/>
    <property type="project" value="UniProtKB-KW"/>
</dbReference>
<keyword evidence="5" id="KW-1194">Viral DNA replication</keyword>
<dbReference type="Gene3D" id="1.10.287.690">
    <property type="entry name" value="Helix hairpin bin"/>
    <property type="match status" value="1"/>
</dbReference>
<dbReference type="SMART" id="SM00486">
    <property type="entry name" value="POLBc"/>
    <property type="match status" value="1"/>
</dbReference>
<evidence type="ECO:0000256" key="3">
    <source>
        <dbReference type="ARBA" id="ARBA00022695"/>
    </source>
</evidence>
<feature type="domain" description="DNA-directed DNA polymerase family B multifunctional" evidence="9">
    <location>
        <begin position="561"/>
        <end position="818"/>
    </location>
</feature>
<dbReference type="InterPro" id="IPR050240">
    <property type="entry name" value="DNA_pol_type-B"/>
</dbReference>
<evidence type="ECO:0000256" key="7">
    <source>
        <dbReference type="ARBA" id="ARBA00049244"/>
    </source>
</evidence>
<dbReference type="Gene3D" id="1.10.132.60">
    <property type="entry name" value="DNA polymerase family B, C-terminal domain"/>
    <property type="match status" value="1"/>
</dbReference>
<protein>
    <recommendedName>
        <fullName evidence="8">DNA polymerase</fullName>
        <ecNumber evidence="8">2.7.7.7</ecNumber>
    </recommendedName>
</protein>
<dbReference type="InterPro" id="IPR017964">
    <property type="entry name" value="DNA-dir_DNA_pol_B_CS"/>
</dbReference>
<dbReference type="InterPro" id="IPR006133">
    <property type="entry name" value="DNA-dir_DNA_pol_B_exonuc"/>
</dbReference>
<dbReference type="Pfam" id="PF03104">
    <property type="entry name" value="DNA_pol_B_exo1"/>
    <property type="match status" value="1"/>
</dbReference>
<dbReference type="InterPro" id="IPR006134">
    <property type="entry name" value="DNA-dir_DNA_pol_B_multi_dom"/>
</dbReference>
<dbReference type="InterPro" id="IPR043502">
    <property type="entry name" value="DNA/RNA_pol_sf"/>
</dbReference>
<keyword evidence="4 8" id="KW-0239">DNA-directed DNA polymerase</keyword>